<evidence type="ECO:0000256" key="4">
    <source>
        <dbReference type="ARBA" id="ARBA00022679"/>
    </source>
</evidence>
<dbReference type="Pfam" id="PF02110">
    <property type="entry name" value="HK"/>
    <property type="match status" value="1"/>
</dbReference>
<proteinExistence type="inferred from homology"/>
<dbReference type="EMBL" id="CP035945">
    <property type="protein sequence ID" value="QBE97958.1"/>
    <property type="molecule type" value="Genomic_DNA"/>
</dbReference>
<evidence type="ECO:0000256" key="11">
    <source>
        <dbReference type="HAMAP-Rule" id="MF_00228"/>
    </source>
</evidence>
<reference evidence="12 13" key="1">
    <citation type="submission" date="2019-01" db="EMBL/GenBank/DDBJ databases">
        <title>PMF-metabolizing Aryl O-demethylase.</title>
        <authorList>
            <person name="Kim M."/>
        </authorList>
    </citation>
    <scope>NUCLEOTIDE SEQUENCE [LARGE SCALE GENOMIC DNA]</scope>
    <source>
        <strain evidence="12 13">PMF1</strain>
    </source>
</reference>
<evidence type="ECO:0000256" key="7">
    <source>
        <dbReference type="ARBA" id="ARBA00022777"/>
    </source>
</evidence>
<keyword evidence="9 11" id="KW-0460">Magnesium</keyword>
<organism evidence="12 13">
    <name type="scientific">Blautia producta</name>
    <dbReference type="NCBI Taxonomy" id="33035"/>
    <lineage>
        <taxon>Bacteria</taxon>
        <taxon>Bacillati</taxon>
        <taxon>Bacillota</taxon>
        <taxon>Clostridia</taxon>
        <taxon>Lachnospirales</taxon>
        <taxon>Lachnospiraceae</taxon>
        <taxon>Blautia</taxon>
    </lineage>
</organism>
<keyword evidence="8 11" id="KW-0067">ATP-binding</keyword>
<dbReference type="InterPro" id="IPR000417">
    <property type="entry name" value="Hyethyz_kinase"/>
</dbReference>
<evidence type="ECO:0000313" key="13">
    <source>
        <dbReference type="Proteomes" id="UP000289794"/>
    </source>
</evidence>
<dbReference type="AlphaFoldDB" id="A0A4V0Z7T9"/>
<dbReference type="CDD" id="cd01170">
    <property type="entry name" value="THZ_kinase"/>
    <property type="match status" value="1"/>
</dbReference>
<evidence type="ECO:0000256" key="1">
    <source>
        <dbReference type="ARBA" id="ARBA00001771"/>
    </source>
</evidence>
<gene>
    <name evidence="11 12" type="primary">thiM</name>
    <name evidence="12" type="ORF">PMF13cell1_03521</name>
</gene>
<dbReference type="UniPathway" id="UPA00060">
    <property type="reaction ID" value="UER00139"/>
</dbReference>
<evidence type="ECO:0000256" key="9">
    <source>
        <dbReference type="ARBA" id="ARBA00022842"/>
    </source>
</evidence>
<dbReference type="RefSeq" id="WP_130181556.1">
    <property type="nucleotide sequence ID" value="NZ_CP035945.1"/>
</dbReference>
<dbReference type="EC" id="2.7.1.50" evidence="11"/>
<name>A0A4V0Z7T9_9FIRM</name>
<dbReference type="GO" id="GO:0009228">
    <property type="term" value="P:thiamine biosynthetic process"/>
    <property type="evidence" value="ECO:0007669"/>
    <property type="project" value="UniProtKB-KW"/>
</dbReference>
<dbReference type="SUPFAM" id="SSF53613">
    <property type="entry name" value="Ribokinase-like"/>
    <property type="match status" value="1"/>
</dbReference>
<feature type="binding site" evidence="11">
    <location>
        <position position="197"/>
    </location>
    <ligand>
        <name>substrate</name>
    </ligand>
</feature>
<dbReference type="PIRSF" id="PIRSF000513">
    <property type="entry name" value="Thz_kinase"/>
    <property type="match status" value="1"/>
</dbReference>
<dbReference type="KEGG" id="bpro:PMF13cell1_03521"/>
<evidence type="ECO:0000313" key="12">
    <source>
        <dbReference type="EMBL" id="QBE97958.1"/>
    </source>
</evidence>
<dbReference type="HAMAP" id="MF_00228">
    <property type="entry name" value="Thz_kinase"/>
    <property type="match status" value="1"/>
</dbReference>
<evidence type="ECO:0000256" key="8">
    <source>
        <dbReference type="ARBA" id="ARBA00022840"/>
    </source>
</evidence>
<dbReference type="Proteomes" id="UP000289794">
    <property type="component" value="Chromosome"/>
</dbReference>
<dbReference type="NCBIfam" id="NF006830">
    <property type="entry name" value="PRK09355.1"/>
    <property type="match status" value="1"/>
</dbReference>
<comment type="pathway">
    <text evidence="3 11">Cofactor biosynthesis; thiamine diphosphate biosynthesis; 4-methyl-5-(2-phosphoethyl)-thiazole from 5-(2-hydroxyethyl)-4-methylthiazole: step 1/1.</text>
</comment>
<dbReference type="GO" id="GO:0004417">
    <property type="term" value="F:hydroxyethylthiazole kinase activity"/>
    <property type="evidence" value="ECO:0007669"/>
    <property type="project" value="UniProtKB-UniRule"/>
</dbReference>
<comment type="cofactor">
    <cofactor evidence="2 11">
        <name>Mg(2+)</name>
        <dbReference type="ChEBI" id="CHEBI:18420"/>
    </cofactor>
</comment>
<comment type="similarity">
    <text evidence="11">Belongs to the Thz kinase family.</text>
</comment>
<evidence type="ECO:0000256" key="3">
    <source>
        <dbReference type="ARBA" id="ARBA00004868"/>
    </source>
</evidence>
<keyword evidence="6 11" id="KW-0547">Nucleotide-binding</keyword>
<dbReference type="GO" id="GO:0000287">
    <property type="term" value="F:magnesium ion binding"/>
    <property type="evidence" value="ECO:0007669"/>
    <property type="project" value="UniProtKB-UniRule"/>
</dbReference>
<feature type="binding site" evidence="11">
    <location>
        <position position="170"/>
    </location>
    <ligand>
        <name>ATP</name>
        <dbReference type="ChEBI" id="CHEBI:30616"/>
    </ligand>
</feature>
<protein>
    <recommendedName>
        <fullName evidence="11">Hydroxyethylthiazole kinase</fullName>
        <ecNumber evidence="11">2.7.1.50</ecNumber>
    </recommendedName>
    <alternativeName>
        <fullName evidence="11">4-methyl-5-beta-hydroxyethylthiazole kinase</fullName>
        <shortName evidence="11">TH kinase</shortName>
        <shortName evidence="11">Thz kinase</shortName>
    </alternativeName>
</protein>
<sequence length="274" mass="29225">MLGEILENVRSRSPLIQNITNYVTANDCANITLACGASPTMSDGEEEAEEMGRLCDGLNINMGTLHPRSVKAMLLAGKSAGSCGHPIVLDPVGAGASTYRRETAEQLLREIPFTAIRGNISEIKTIAGGRNRSRGVDADASDVVNSGNLEEAIRFAAEFSKRSSAVIAVSGAIDIVTDGTRTYIIRNGHPVMTKITGCGCMLSSLTAAYLAANPKRRLEAVAAAVISMGLCGEKAYERMKKENSGNAGCRNHLIDEVYKLTGSELERGARYELR</sequence>
<keyword evidence="5 11" id="KW-0479">Metal-binding</keyword>
<dbReference type="InterPro" id="IPR029056">
    <property type="entry name" value="Ribokinase-like"/>
</dbReference>
<feature type="binding site" evidence="11">
    <location>
        <position position="41"/>
    </location>
    <ligand>
        <name>substrate</name>
    </ligand>
</feature>
<keyword evidence="4 11" id="KW-0808">Transferase</keyword>
<keyword evidence="10 11" id="KW-0784">Thiamine biosynthesis</keyword>
<evidence type="ECO:0000256" key="10">
    <source>
        <dbReference type="ARBA" id="ARBA00022977"/>
    </source>
</evidence>
<dbReference type="PRINTS" id="PR01099">
    <property type="entry name" value="HYETHTZKNASE"/>
</dbReference>
<comment type="catalytic activity">
    <reaction evidence="1 11">
        <text>5-(2-hydroxyethyl)-4-methylthiazole + ATP = 4-methyl-5-(2-phosphooxyethyl)-thiazole + ADP + H(+)</text>
        <dbReference type="Rhea" id="RHEA:24212"/>
        <dbReference type="ChEBI" id="CHEBI:15378"/>
        <dbReference type="ChEBI" id="CHEBI:17957"/>
        <dbReference type="ChEBI" id="CHEBI:30616"/>
        <dbReference type="ChEBI" id="CHEBI:58296"/>
        <dbReference type="ChEBI" id="CHEBI:456216"/>
        <dbReference type="EC" id="2.7.1.50"/>
    </reaction>
</comment>
<evidence type="ECO:0000256" key="2">
    <source>
        <dbReference type="ARBA" id="ARBA00001946"/>
    </source>
</evidence>
<comment type="function">
    <text evidence="11">Catalyzes the phosphorylation of the hydroxyl group of 4-methyl-5-beta-hydroxyethylthiazole (THZ).</text>
</comment>
<accession>A0A4V0Z7T9</accession>
<dbReference type="GO" id="GO:0009229">
    <property type="term" value="P:thiamine diphosphate biosynthetic process"/>
    <property type="evidence" value="ECO:0007669"/>
    <property type="project" value="UniProtKB-UniRule"/>
</dbReference>
<feature type="binding site" evidence="11">
    <location>
        <position position="117"/>
    </location>
    <ligand>
        <name>ATP</name>
        <dbReference type="ChEBI" id="CHEBI:30616"/>
    </ligand>
</feature>
<evidence type="ECO:0000256" key="5">
    <source>
        <dbReference type="ARBA" id="ARBA00022723"/>
    </source>
</evidence>
<dbReference type="GO" id="GO:0005524">
    <property type="term" value="F:ATP binding"/>
    <property type="evidence" value="ECO:0007669"/>
    <property type="project" value="UniProtKB-UniRule"/>
</dbReference>
<dbReference type="Gene3D" id="3.40.1190.20">
    <property type="match status" value="1"/>
</dbReference>
<evidence type="ECO:0000256" key="6">
    <source>
        <dbReference type="ARBA" id="ARBA00022741"/>
    </source>
</evidence>
<keyword evidence="7 11" id="KW-0418">Kinase</keyword>